<feature type="transmembrane region" description="Helical" evidence="3">
    <location>
        <begin position="15"/>
        <end position="35"/>
    </location>
</feature>
<dbReference type="EMBL" id="CP162511">
    <property type="protein sequence ID" value="XDI05659.1"/>
    <property type="molecule type" value="Genomic_DNA"/>
</dbReference>
<gene>
    <name evidence="4" type="ORF">ABFY20_00800</name>
</gene>
<name>A0AB39BGS5_9MICO</name>
<evidence type="ECO:0000256" key="3">
    <source>
        <dbReference type="SAM" id="Phobius"/>
    </source>
</evidence>
<feature type="transmembrane region" description="Helical" evidence="3">
    <location>
        <begin position="66"/>
        <end position="90"/>
    </location>
</feature>
<dbReference type="AlphaFoldDB" id="A0AB39BGS5"/>
<sequence>MTTPPPADPVGKPRLNVVGLVSLIVALAGIGFALVPAVAPVGWALIAVGLVLGIVAMSLRGRSRGLAIAGLAVSALGIVVAGVVIVVSLIGSAQTFPSPFPSATTSREESPAASTGDDPSGSIDDPLPLGTPLELEGWTYTIDDVDADADASTVEAQMTASGNYFVPLAAGQKYIVMSYSITNDGDAPAYPAEVVTTPVSTDDDDLNVDLPRYVLDDTSLLPPGDTRMLSVAFLVPEDSQPLLRVTPNIVADPVYLQP</sequence>
<dbReference type="InterPro" id="IPR029050">
    <property type="entry name" value="Immunoprotect_excell_Ig-like"/>
</dbReference>
<keyword evidence="3" id="KW-1133">Transmembrane helix</keyword>
<feature type="region of interest" description="Disordered" evidence="2">
    <location>
        <begin position="99"/>
        <end position="128"/>
    </location>
</feature>
<dbReference type="Gene3D" id="2.60.40.1240">
    <property type="match status" value="1"/>
</dbReference>
<evidence type="ECO:0000256" key="1">
    <source>
        <dbReference type="ARBA" id="ARBA00022729"/>
    </source>
</evidence>
<dbReference type="RefSeq" id="WP_368498047.1">
    <property type="nucleotide sequence ID" value="NZ_CP162511.1"/>
</dbReference>
<feature type="transmembrane region" description="Helical" evidence="3">
    <location>
        <begin position="41"/>
        <end position="59"/>
    </location>
</feature>
<keyword evidence="3" id="KW-0472">Membrane</keyword>
<organism evidence="4">
    <name type="scientific">Herbiconiux sp. A18JL235</name>
    <dbReference type="NCBI Taxonomy" id="3152363"/>
    <lineage>
        <taxon>Bacteria</taxon>
        <taxon>Bacillati</taxon>
        <taxon>Actinomycetota</taxon>
        <taxon>Actinomycetes</taxon>
        <taxon>Micrococcales</taxon>
        <taxon>Microbacteriaceae</taxon>
        <taxon>Herbiconiux</taxon>
    </lineage>
</organism>
<accession>A0AB39BGS5</accession>
<keyword evidence="3" id="KW-0812">Transmembrane</keyword>
<evidence type="ECO:0000313" key="4">
    <source>
        <dbReference type="EMBL" id="XDI05659.1"/>
    </source>
</evidence>
<protein>
    <submittedName>
        <fullName evidence="4">DUF4190 domain-containing protein</fullName>
    </submittedName>
</protein>
<proteinExistence type="predicted"/>
<reference evidence="4" key="1">
    <citation type="submission" date="2024-05" db="EMBL/GenBank/DDBJ databases">
        <title>Herbiconiux sp. A18JL235.</title>
        <authorList>
            <person name="Zhang G."/>
        </authorList>
    </citation>
    <scope>NUCLEOTIDE SEQUENCE</scope>
    <source>
        <strain evidence="4">A18JL235</strain>
    </source>
</reference>
<evidence type="ECO:0000256" key="2">
    <source>
        <dbReference type="SAM" id="MobiDB-lite"/>
    </source>
</evidence>
<keyword evidence="1" id="KW-0732">Signal</keyword>